<dbReference type="PANTHER" id="PTHR11005">
    <property type="entry name" value="LYSOSOMAL ACID LIPASE-RELATED"/>
    <property type="match status" value="1"/>
</dbReference>
<keyword evidence="4" id="KW-0442">Lipid degradation</keyword>
<dbReference type="GO" id="GO:0016042">
    <property type="term" value="P:lipid catabolic process"/>
    <property type="evidence" value="ECO:0007669"/>
    <property type="project" value="UniProtKB-KW"/>
</dbReference>
<accession>A0A7J6EM10</accession>
<dbReference type="Proteomes" id="UP000525078">
    <property type="component" value="Unassembled WGS sequence"/>
</dbReference>
<evidence type="ECO:0000256" key="3">
    <source>
        <dbReference type="ARBA" id="ARBA00022801"/>
    </source>
</evidence>
<evidence type="ECO:0000256" key="1">
    <source>
        <dbReference type="ARBA" id="ARBA00010701"/>
    </source>
</evidence>
<evidence type="ECO:0000259" key="8">
    <source>
        <dbReference type="Pfam" id="PF04083"/>
    </source>
</evidence>
<protein>
    <recommendedName>
        <fullName evidence="8">Partial AB-hydrolase lipase domain-containing protein</fullName>
    </recommendedName>
</protein>
<evidence type="ECO:0000256" key="2">
    <source>
        <dbReference type="ARBA" id="ARBA00022729"/>
    </source>
</evidence>
<proteinExistence type="inferred from homology"/>
<gene>
    <name evidence="9" type="ORF">F8388_001478</name>
</gene>
<evidence type="ECO:0000256" key="5">
    <source>
        <dbReference type="ARBA" id="ARBA00023098"/>
    </source>
</evidence>
<comment type="caution">
    <text evidence="9">The sequence shown here is derived from an EMBL/GenBank/DDBJ whole genome shotgun (WGS) entry which is preliminary data.</text>
</comment>
<evidence type="ECO:0000256" key="6">
    <source>
        <dbReference type="ARBA" id="ARBA00023180"/>
    </source>
</evidence>
<feature type="signal peptide" evidence="7">
    <location>
        <begin position="1"/>
        <end position="26"/>
    </location>
</feature>
<keyword evidence="6" id="KW-0325">Glycoprotein</keyword>
<evidence type="ECO:0000313" key="9">
    <source>
        <dbReference type="EMBL" id="KAF4359434.1"/>
    </source>
</evidence>
<dbReference type="InterPro" id="IPR006693">
    <property type="entry name" value="AB_hydrolase_lipase"/>
</dbReference>
<dbReference type="Gene3D" id="3.40.50.1820">
    <property type="entry name" value="alpha/beta hydrolase"/>
    <property type="match status" value="1"/>
</dbReference>
<keyword evidence="5" id="KW-0443">Lipid metabolism</keyword>
<reference evidence="9 10" key="1">
    <citation type="journal article" date="2020" name="bioRxiv">
        <title>Sequence and annotation of 42 cannabis genomes reveals extensive copy number variation in cannabinoid synthesis and pathogen resistance genes.</title>
        <authorList>
            <person name="Mckernan K.J."/>
            <person name="Helbert Y."/>
            <person name="Kane L.T."/>
            <person name="Ebling H."/>
            <person name="Zhang L."/>
            <person name="Liu B."/>
            <person name="Eaton Z."/>
            <person name="Mclaughlin S."/>
            <person name="Kingan S."/>
            <person name="Baybayan P."/>
            <person name="Concepcion G."/>
            <person name="Jordan M."/>
            <person name="Riva A."/>
            <person name="Barbazuk W."/>
            <person name="Harkins T."/>
        </authorList>
    </citation>
    <scope>NUCLEOTIDE SEQUENCE [LARGE SCALE GENOMIC DNA]</scope>
    <source>
        <strain evidence="10">cv. Jamaican Lion 4</strain>
        <tissue evidence="9">Leaf</tissue>
    </source>
</reference>
<dbReference type="FunFam" id="3.40.50.1820:FF:000057">
    <property type="entry name" value="Lipase"/>
    <property type="match status" value="1"/>
</dbReference>
<feature type="domain" description="Partial AB-hydrolase lipase" evidence="8">
    <location>
        <begin position="54"/>
        <end position="111"/>
    </location>
</feature>
<dbReference type="EMBL" id="JAATIP010000215">
    <property type="protein sequence ID" value="KAF4359434.1"/>
    <property type="molecule type" value="Genomic_DNA"/>
</dbReference>
<dbReference type="GO" id="GO:0016787">
    <property type="term" value="F:hydrolase activity"/>
    <property type="evidence" value="ECO:0007669"/>
    <property type="project" value="UniProtKB-KW"/>
</dbReference>
<comment type="similarity">
    <text evidence="1">Belongs to the AB hydrolase superfamily. Lipase family.</text>
</comment>
<keyword evidence="3" id="KW-0378">Hydrolase</keyword>
<dbReference type="AlphaFoldDB" id="A0A7J6EM10"/>
<dbReference type="InterPro" id="IPR029058">
    <property type="entry name" value="AB_hydrolase_fold"/>
</dbReference>
<organism evidence="9 10">
    <name type="scientific">Cannabis sativa</name>
    <name type="common">Hemp</name>
    <name type="synonym">Marijuana</name>
    <dbReference type="NCBI Taxonomy" id="3483"/>
    <lineage>
        <taxon>Eukaryota</taxon>
        <taxon>Viridiplantae</taxon>
        <taxon>Streptophyta</taxon>
        <taxon>Embryophyta</taxon>
        <taxon>Tracheophyta</taxon>
        <taxon>Spermatophyta</taxon>
        <taxon>Magnoliopsida</taxon>
        <taxon>eudicotyledons</taxon>
        <taxon>Gunneridae</taxon>
        <taxon>Pentapetalae</taxon>
        <taxon>rosids</taxon>
        <taxon>fabids</taxon>
        <taxon>Rosales</taxon>
        <taxon>Cannabaceae</taxon>
        <taxon>Cannabis</taxon>
    </lineage>
</organism>
<evidence type="ECO:0000256" key="4">
    <source>
        <dbReference type="ARBA" id="ARBA00022963"/>
    </source>
</evidence>
<dbReference type="Pfam" id="PF04083">
    <property type="entry name" value="Abhydro_lipase"/>
    <property type="match status" value="1"/>
</dbReference>
<sequence length="254" mass="27785">MVGGAIGLVVVAVALIISNIPSETAAIRDVFPHKPAMVSPPQASTLADNDICKTLVEPQGYTCQHYQVTTEDGYTLGMQRIPAGRSGKKANKPPVLVQHGVLADAALYLVSSPEQCLPYILADNGYDVWLSNVRGTACSRTHTSLSPNDEKFWDWSWVELGAYDLPAFIEGVHNQTGKKLHYVGHSLGTLMALSAFSTDFKQIDMIRSATLLSPIAYMNQIGSTLLKEITVFSLAEVNNKLSYFTLFYSETRKL</sequence>
<keyword evidence="2 7" id="KW-0732">Signal</keyword>
<name>A0A7J6EM10_CANSA</name>
<evidence type="ECO:0000256" key="7">
    <source>
        <dbReference type="SAM" id="SignalP"/>
    </source>
</evidence>
<dbReference type="SUPFAM" id="SSF53474">
    <property type="entry name" value="alpha/beta-Hydrolases"/>
    <property type="match status" value="1"/>
</dbReference>
<feature type="chain" id="PRO_5029526645" description="Partial AB-hydrolase lipase domain-containing protein" evidence="7">
    <location>
        <begin position="27"/>
        <end position="254"/>
    </location>
</feature>
<evidence type="ECO:0000313" key="10">
    <source>
        <dbReference type="Proteomes" id="UP000525078"/>
    </source>
</evidence>